<dbReference type="PROSITE" id="PS51459">
    <property type="entry name" value="FIDO"/>
    <property type="match status" value="1"/>
</dbReference>
<proteinExistence type="predicted"/>
<dbReference type="AlphaFoldDB" id="A0AAN6AJD5"/>
<dbReference type="Pfam" id="PF02661">
    <property type="entry name" value="Fic"/>
    <property type="match status" value="1"/>
</dbReference>
<gene>
    <name evidence="2" type="ORF">APD33_13425</name>
</gene>
<dbReference type="InterPro" id="IPR036597">
    <property type="entry name" value="Fido-like_dom_sf"/>
</dbReference>
<dbReference type="GO" id="GO:0016301">
    <property type="term" value="F:kinase activity"/>
    <property type="evidence" value="ECO:0007669"/>
    <property type="project" value="InterPro"/>
</dbReference>
<sequence>MYDPAPLINATLVEAIHSEILDSVEGGMRGPTNYGLLESALNRVQQYVYYDGLNDIYEIAAWYGISISTQHAFSDGNKRTGLTVMLTYLRMQGVYIEPNQDLDDMMVDIVQSAQSTEDGNHKEIAEALAEYLYQYVHQL</sequence>
<organism evidence="2 3">
    <name type="scientific">Acinetobacter baumannii</name>
    <dbReference type="NCBI Taxonomy" id="470"/>
    <lineage>
        <taxon>Bacteria</taxon>
        <taxon>Pseudomonadati</taxon>
        <taxon>Pseudomonadota</taxon>
        <taxon>Gammaproteobacteria</taxon>
        <taxon>Moraxellales</taxon>
        <taxon>Moraxellaceae</taxon>
        <taxon>Acinetobacter</taxon>
        <taxon>Acinetobacter calcoaceticus/baumannii complex</taxon>
    </lineage>
</organism>
<dbReference type="EMBL" id="LLGC01000179">
    <property type="protein sequence ID" value="KQE03610.1"/>
    <property type="molecule type" value="Genomic_DNA"/>
</dbReference>
<dbReference type="Proteomes" id="UP000051449">
    <property type="component" value="Unassembled WGS sequence"/>
</dbReference>
<dbReference type="InterPro" id="IPR053737">
    <property type="entry name" value="Type_II_TA_Toxin"/>
</dbReference>
<dbReference type="PANTHER" id="PTHR39426:SF1">
    <property type="entry name" value="HOMOLOGY TO DEATH-ON-CURING PROTEIN OF PHAGE P1"/>
    <property type="match status" value="1"/>
</dbReference>
<dbReference type="SUPFAM" id="SSF140931">
    <property type="entry name" value="Fic-like"/>
    <property type="match status" value="1"/>
</dbReference>
<name>A0AAN6AJD5_ACIBA</name>
<reference evidence="2 3" key="1">
    <citation type="submission" date="2015-10" db="EMBL/GenBank/DDBJ databases">
        <title>The utility of whole genome sequencing in characterizing Acinetobacter epidemiology and analyzing hospital outbreaks.</title>
        <authorList>
            <person name="Ozer E.A."/>
            <person name="Fitzpatrick M.A."/>
            <person name="Hauser A.R."/>
        </authorList>
    </citation>
    <scope>NUCLEOTIDE SEQUENCE [LARGE SCALE GENOMIC DNA]</scope>
    <source>
        <strain evidence="2 3">ABBL072</strain>
    </source>
</reference>
<accession>A0AAN6AJD5</accession>
<dbReference type="NCBIfam" id="TIGR01550">
    <property type="entry name" value="DOC_P1"/>
    <property type="match status" value="1"/>
</dbReference>
<dbReference type="RefSeq" id="WP_000272207.1">
    <property type="nucleotide sequence ID" value="NZ_CACSGJ010000056.1"/>
</dbReference>
<feature type="domain" description="Fido" evidence="1">
    <location>
        <begin position="8"/>
        <end position="134"/>
    </location>
</feature>
<comment type="caution">
    <text evidence="2">The sequence shown here is derived from an EMBL/GenBank/DDBJ whole genome shotgun (WGS) entry which is preliminary data.</text>
</comment>
<evidence type="ECO:0000313" key="2">
    <source>
        <dbReference type="EMBL" id="KQE03610.1"/>
    </source>
</evidence>
<evidence type="ECO:0000313" key="3">
    <source>
        <dbReference type="Proteomes" id="UP000051449"/>
    </source>
</evidence>
<evidence type="ECO:0000259" key="1">
    <source>
        <dbReference type="PROSITE" id="PS51459"/>
    </source>
</evidence>
<dbReference type="PANTHER" id="PTHR39426">
    <property type="entry name" value="HOMOLOGY TO DEATH-ON-CURING PROTEIN OF PHAGE P1"/>
    <property type="match status" value="1"/>
</dbReference>
<dbReference type="InterPro" id="IPR003812">
    <property type="entry name" value="Fido"/>
</dbReference>
<dbReference type="InterPro" id="IPR006440">
    <property type="entry name" value="Doc"/>
</dbReference>
<dbReference type="Gene3D" id="1.20.120.1870">
    <property type="entry name" value="Fic/DOC protein, Fido domain"/>
    <property type="match status" value="1"/>
</dbReference>
<protein>
    <submittedName>
        <fullName evidence="2">Death-on-curing protein</fullName>
    </submittedName>
</protein>